<keyword evidence="5 6" id="KW-0472">Membrane</keyword>
<keyword evidence="2" id="KW-1003">Cell membrane</keyword>
<sequence length="134" mass="15594">MSAGQFHWSRNPIRLYRDTERGKIAGVCAGLANYFDIRVKFVRLAVILGMVFGFFVPIVVTYVLLALLLKPMPAQLFASEREEHFWRTVSVSPNLTVSELRKRFRGLERRLSDIESRVTSDEFDLRRKFRDLNA</sequence>
<accession>A0A8J3E5S8</accession>
<dbReference type="InterPro" id="IPR007168">
    <property type="entry name" value="Phageshock_PspC_N"/>
</dbReference>
<dbReference type="EMBL" id="BMJQ01000032">
    <property type="protein sequence ID" value="GGF50032.1"/>
    <property type="molecule type" value="Genomic_DNA"/>
</dbReference>
<dbReference type="Proteomes" id="UP000646365">
    <property type="component" value="Unassembled WGS sequence"/>
</dbReference>
<evidence type="ECO:0000256" key="1">
    <source>
        <dbReference type="ARBA" id="ARBA00004162"/>
    </source>
</evidence>
<evidence type="ECO:0000313" key="9">
    <source>
        <dbReference type="Proteomes" id="UP000646365"/>
    </source>
</evidence>
<dbReference type="PANTHER" id="PTHR33885:SF3">
    <property type="entry name" value="PHAGE SHOCK PROTEIN C"/>
    <property type="match status" value="1"/>
</dbReference>
<keyword evidence="9" id="KW-1185">Reference proteome</keyword>
<name>A0A8J3E5S8_9PROT</name>
<dbReference type="InterPro" id="IPR052027">
    <property type="entry name" value="PspC"/>
</dbReference>
<dbReference type="RefSeq" id="WP_189052426.1">
    <property type="nucleotide sequence ID" value="NZ_BMJQ01000032.1"/>
</dbReference>
<gene>
    <name evidence="8" type="primary">pspC</name>
    <name evidence="8" type="ORF">GCM10011611_65550</name>
</gene>
<evidence type="ECO:0000256" key="6">
    <source>
        <dbReference type="SAM" id="Phobius"/>
    </source>
</evidence>
<evidence type="ECO:0000256" key="4">
    <source>
        <dbReference type="ARBA" id="ARBA00022989"/>
    </source>
</evidence>
<dbReference type="GO" id="GO:0005886">
    <property type="term" value="C:plasma membrane"/>
    <property type="evidence" value="ECO:0007669"/>
    <property type="project" value="UniProtKB-SubCell"/>
</dbReference>
<proteinExistence type="predicted"/>
<dbReference type="InterPro" id="IPR014320">
    <property type="entry name" value="Phageshock_PspC"/>
</dbReference>
<reference evidence="8" key="1">
    <citation type="journal article" date="2014" name="Int. J. Syst. Evol. Microbiol.">
        <title>Complete genome sequence of Corynebacterium casei LMG S-19264T (=DSM 44701T), isolated from a smear-ripened cheese.</title>
        <authorList>
            <consortium name="US DOE Joint Genome Institute (JGI-PGF)"/>
            <person name="Walter F."/>
            <person name="Albersmeier A."/>
            <person name="Kalinowski J."/>
            <person name="Ruckert C."/>
        </authorList>
    </citation>
    <scope>NUCLEOTIDE SEQUENCE</scope>
    <source>
        <strain evidence="8">CGMCC 1.15725</strain>
    </source>
</reference>
<feature type="transmembrane region" description="Helical" evidence="6">
    <location>
        <begin position="44"/>
        <end position="69"/>
    </location>
</feature>
<evidence type="ECO:0000313" key="8">
    <source>
        <dbReference type="EMBL" id="GGF50032.1"/>
    </source>
</evidence>
<dbReference type="GO" id="GO:0003677">
    <property type="term" value="F:DNA binding"/>
    <property type="evidence" value="ECO:0007669"/>
    <property type="project" value="UniProtKB-KW"/>
</dbReference>
<keyword evidence="4 6" id="KW-1133">Transmembrane helix</keyword>
<protein>
    <submittedName>
        <fullName evidence="8">DNA-binding transcriptional activator PspC</fullName>
    </submittedName>
</protein>
<keyword evidence="3 6" id="KW-0812">Transmembrane</keyword>
<dbReference type="AlphaFoldDB" id="A0A8J3E5S8"/>
<dbReference type="Pfam" id="PF04024">
    <property type="entry name" value="PspC"/>
    <property type="match status" value="1"/>
</dbReference>
<reference evidence="8" key="2">
    <citation type="submission" date="2020-09" db="EMBL/GenBank/DDBJ databases">
        <authorList>
            <person name="Sun Q."/>
            <person name="Zhou Y."/>
        </authorList>
    </citation>
    <scope>NUCLEOTIDE SEQUENCE</scope>
    <source>
        <strain evidence="8">CGMCC 1.15725</strain>
    </source>
</reference>
<dbReference type="NCBIfam" id="TIGR02978">
    <property type="entry name" value="phageshock_pspC"/>
    <property type="match status" value="1"/>
</dbReference>
<keyword evidence="8" id="KW-0238">DNA-binding</keyword>
<comment type="caution">
    <text evidence="8">The sequence shown here is derived from an EMBL/GenBank/DDBJ whole genome shotgun (WGS) entry which is preliminary data.</text>
</comment>
<evidence type="ECO:0000256" key="5">
    <source>
        <dbReference type="ARBA" id="ARBA00023136"/>
    </source>
</evidence>
<organism evidence="8 9">
    <name type="scientific">Aliidongia dinghuensis</name>
    <dbReference type="NCBI Taxonomy" id="1867774"/>
    <lineage>
        <taxon>Bacteria</taxon>
        <taxon>Pseudomonadati</taxon>
        <taxon>Pseudomonadota</taxon>
        <taxon>Alphaproteobacteria</taxon>
        <taxon>Rhodospirillales</taxon>
        <taxon>Dongiaceae</taxon>
        <taxon>Aliidongia</taxon>
    </lineage>
</organism>
<dbReference type="PANTHER" id="PTHR33885">
    <property type="entry name" value="PHAGE SHOCK PROTEIN C"/>
    <property type="match status" value="1"/>
</dbReference>
<feature type="domain" description="Phage shock protein PspC N-terminal" evidence="7">
    <location>
        <begin position="14"/>
        <end position="70"/>
    </location>
</feature>
<evidence type="ECO:0000256" key="3">
    <source>
        <dbReference type="ARBA" id="ARBA00022692"/>
    </source>
</evidence>
<comment type="subcellular location">
    <subcellularLocation>
        <location evidence="1">Cell membrane</location>
        <topology evidence="1">Single-pass membrane protein</topology>
    </subcellularLocation>
</comment>
<evidence type="ECO:0000259" key="7">
    <source>
        <dbReference type="Pfam" id="PF04024"/>
    </source>
</evidence>
<evidence type="ECO:0000256" key="2">
    <source>
        <dbReference type="ARBA" id="ARBA00022475"/>
    </source>
</evidence>